<keyword evidence="2" id="KW-1185">Reference proteome</keyword>
<feature type="non-terminal residue" evidence="1">
    <location>
        <position position="1"/>
    </location>
</feature>
<reference evidence="1" key="1">
    <citation type="submission" date="2020-11" db="EMBL/GenBank/DDBJ databases">
        <authorList>
            <consortium name="DOE Joint Genome Institute"/>
            <person name="Ahrendt S."/>
            <person name="Riley R."/>
            <person name="Andreopoulos W."/>
            <person name="LaButti K."/>
            <person name="Pangilinan J."/>
            <person name="Ruiz-duenas F.J."/>
            <person name="Barrasa J.M."/>
            <person name="Sanchez-Garcia M."/>
            <person name="Camarero S."/>
            <person name="Miyauchi S."/>
            <person name="Serrano A."/>
            <person name="Linde D."/>
            <person name="Babiker R."/>
            <person name="Drula E."/>
            <person name="Ayuso-Fernandez I."/>
            <person name="Pacheco R."/>
            <person name="Padilla G."/>
            <person name="Ferreira P."/>
            <person name="Barriuso J."/>
            <person name="Kellner H."/>
            <person name="Castanera R."/>
            <person name="Alfaro M."/>
            <person name="Ramirez L."/>
            <person name="Pisabarro A.G."/>
            <person name="Kuo A."/>
            <person name="Tritt A."/>
            <person name="Lipzen A."/>
            <person name="He G."/>
            <person name="Yan M."/>
            <person name="Ng V."/>
            <person name="Cullen D."/>
            <person name="Martin F."/>
            <person name="Rosso M.-N."/>
            <person name="Henrissat B."/>
            <person name="Hibbett D."/>
            <person name="Martinez A.T."/>
            <person name="Grigoriev I.V."/>
        </authorList>
    </citation>
    <scope>NUCLEOTIDE SEQUENCE</scope>
    <source>
        <strain evidence="1">AH 44721</strain>
    </source>
</reference>
<gene>
    <name evidence="1" type="ORF">CPB84DRAFT_1648184</name>
</gene>
<proteinExistence type="predicted"/>
<accession>A0A9P5P3V9</accession>
<evidence type="ECO:0000313" key="2">
    <source>
        <dbReference type="Proteomes" id="UP000724874"/>
    </source>
</evidence>
<name>A0A9P5P3V9_GYMJU</name>
<dbReference type="EMBL" id="JADNYJ010000001">
    <property type="protein sequence ID" value="KAF8914336.1"/>
    <property type="molecule type" value="Genomic_DNA"/>
</dbReference>
<organism evidence="1 2">
    <name type="scientific">Gymnopilus junonius</name>
    <name type="common">Spectacular rustgill mushroom</name>
    <name type="synonym">Gymnopilus spectabilis subsp. junonius</name>
    <dbReference type="NCBI Taxonomy" id="109634"/>
    <lineage>
        <taxon>Eukaryota</taxon>
        <taxon>Fungi</taxon>
        <taxon>Dikarya</taxon>
        <taxon>Basidiomycota</taxon>
        <taxon>Agaricomycotina</taxon>
        <taxon>Agaricomycetes</taxon>
        <taxon>Agaricomycetidae</taxon>
        <taxon>Agaricales</taxon>
        <taxon>Agaricineae</taxon>
        <taxon>Hymenogastraceae</taxon>
        <taxon>Gymnopilus</taxon>
    </lineage>
</organism>
<dbReference type="AlphaFoldDB" id="A0A9P5P3V9"/>
<evidence type="ECO:0000313" key="1">
    <source>
        <dbReference type="EMBL" id="KAF8914336.1"/>
    </source>
</evidence>
<comment type="caution">
    <text evidence="1">The sequence shown here is derived from an EMBL/GenBank/DDBJ whole genome shotgun (WGS) entry which is preliminary data.</text>
</comment>
<dbReference type="Proteomes" id="UP000724874">
    <property type="component" value="Unassembled WGS sequence"/>
</dbReference>
<sequence>NKSLSDWPMMPQPQQDWHAVLGNCLIHDQRDYNLEEQAQIANECLPNLNAEQ</sequence>
<feature type="non-terminal residue" evidence="1">
    <location>
        <position position="52"/>
    </location>
</feature>
<dbReference type="OrthoDB" id="3366231at2759"/>
<protein>
    <submittedName>
        <fullName evidence="1">Uncharacterized protein</fullName>
    </submittedName>
</protein>